<name>A0ABQ1P040_9BACI</name>
<dbReference type="InterPro" id="IPR044946">
    <property type="entry name" value="Restrct_endonuc_typeI_TRD_sf"/>
</dbReference>
<proteinExistence type="inferred from homology"/>
<comment type="similarity">
    <text evidence="1">Belongs to the type-I restriction system S methylase family.</text>
</comment>
<comment type="caution">
    <text evidence="5">The sequence shown here is derived from an EMBL/GenBank/DDBJ whole genome shotgun (WGS) entry which is preliminary data.</text>
</comment>
<dbReference type="SUPFAM" id="SSF116734">
    <property type="entry name" value="DNA methylase specificity domain"/>
    <property type="match status" value="1"/>
</dbReference>
<feature type="domain" description="Type I restriction modification DNA specificity" evidence="4">
    <location>
        <begin position="125"/>
        <end position="182"/>
    </location>
</feature>
<sequence>MTIIKLNEIATITQGVNPARIEVTEEHADAVKVNLLTLRQFNKAIGLPYRMLQDKKQHSFVKEEKFEKLLLTKADRLIIHLQSQKAAVLPKEDWNLVIPSNFVALDFEEGISAPFMSWYFNEHPKIQKQFHLSTQGSTIATLSINMLRAMVISLPPMVEQEKIASIVTLQQHKRALMQERNELENKWVRQQILNKLGEF</sequence>
<protein>
    <recommendedName>
        <fullName evidence="4">Type I restriction modification DNA specificity domain-containing protein</fullName>
    </recommendedName>
</protein>
<keyword evidence="6" id="KW-1185">Reference proteome</keyword>
<dbReference type="Gene3D" id="3.90.220.20">
    <property type="entry name" value="DNA methylase specificity domains"/>
    <property type="match status" value="1"/>
</dbReference>
<reference evidence="6" key="1">
    <citation type="journal article" date="2019" name="Int. J. Syst. Evol. Microbiol.">
        <title>The Global Catalogue of Microorganisms (GCM) 10K type strain sequencing project: providing services to taxonomists for standard genome sequencing and annotation.</title>
        <authorList>
            <consortium name="The Broad Institute Genomics Platform"/>
            <consortium name="The Broad Institute Genome Sequencing Center for Infectious Disease"/>
            <person name="Wu L."/>
            <person name="Ma J."/>
        </authorList>
    </citation>
    <scope>NUCLEOTIDE SEQUENCE [LARGE SCALE GENOMIC DNA]</scope>
    <source>
        <strain evidence="6">CCM 7282</strain>
    </source>
</reference>
<dbReference type="Pfam" id="PF01420">
    <property type="entry name" value="Methylase_S"/>
    <property type="match status" value="1"/>
</dbReference>
<keyword evidence="2" id="KW-0680">Restriction system</keyword>
<organism evidence="5 6">
    <name type="scientific">Thalassobacillus devorans</name>
    <dbReference type="NCBI Taxonomy" id="279813"/>
    <lineage>
        <taxon>Bacteria</taxon>
        <taxon>Bacillati</taxon>
        <taxon>Bacillota</taxon>
        <taxon>Bacilli</taxon>
        <taxon>Bacillales</taxon>
        <taxon>Bacillaceae</taxon>
        <taxon>Thalassobacillus</taxon>
    </lineage>
</organism>
<dbReference type="Proteomes" id="UP000619534">
    <property type="component" value="Unassembled WGS sequence"/>
</dbReference>
<dbReference type="EMBL" id="BMCJ01000003">
    <property type="protein sequence ID" value="GGC88078.1"/>
    <property type="molecule type" value="Genomic_DNA"/>
</dbReference>
<evidence type="ECO:0000256" key="1">
    <source>
        <dbReference type="ARBA" id="ARBA00010923"/>
    </source>
</evidence>
<evidence type="ECO:0000256" key="2">
    <source>
        <dbReference type="ARBA" id="ARBA00022747"/>
    </source>
</evidence>
<accession>A0ABQ1P040</accession>
<gene>
    <name evidence="5" type="ORF">GCM10007216_18520</name>
</gene>
<dbReference type="InterPro" id="IPR000055">
    <property type="entry name" value="Restrct_endonuc_typeI_TRD"/>
</dbReference>
<evidence type="ECO:0000259" key="4">
    <source>
        <dbReference type="Pfam" id="PF01420"/>
    </source>
</evidence>
<dbReference type="CDD" id="cd16961">
    <property type="entry name" value="RMtype1_S_TRD-CR_like"/>
    <property type="match status" value="1"/>
</dbReference>
<evidence type="ECO:0000313" key="6">
    <source>
        <dbReference type="Proteomes" id="UP000619534"/>
    </source>
</evidence>
<evidence type="ECO:0000256" key="3">
    <source>
        <dbReference type="ARBA" id="ARBA00023125"/>
    </source>
</evidence>
<evidence type="ECO:0000313" key="5">
    <source>
        <dbReference type="EMBL" id="GGC88078.1"/>
    </source>
</evidence>
<keyword evidence="3" id="KW-0238">DNA-binding</keyword>